<feature type="transmembrane region" description="Helical" evidence="1">
    <location>
        <begin position="158"/>
        <end position="176"/>
    </location>
</feature>
<protein>
    <submittedName>
        <fullName evidence="2">Inner membrane protein</fullName>
    </submittedName>
</protein>
<comment type="caution">
    <text evidence="2">The sequence shown here is derived from an EMBL/GenBank/DDBJ whole genome shotgun (WGS) entry which is preliminary data.</text>
</comment>
<keyword evidence="3" id="KW-1185">Reference proteome</keyword>
<dbReference type="InterPro" id="IPR007404">
    <property type="entry name" value="YdjM-like"/>
</dbReference>
<dbReference type="PANTHER" id="PTHR40031:SF1">
    <property type="entry name" value="MEMBRANE-BOUND METAL-DEPENDENT HYDROLASE"/>
    <property type="match status" value="1"/>
</dbReference>
<keyword evidence="1" id="KW-1133">Transmembrane helix</keyword>
<dbReference type="PANTHER" id="PTHR40031">
    <property type="entry name" value="HYPOTHETICAL MEMBRANE SPANNING PROTEIN"/>
    <property type="match status" value="1"/>
</dbReference>
<keyword evidence="1" id="KW-0812">Transmembrane</keyword>
<evidence type="ECO:0000313" key="3">
    <source>
        <dbReference type="Proteomes" id="UP000246145"/>
    </source>
</evidence>
<keyword evidence="1" id="KW-0472">Membrane</keyword>
<evidence type="ECO:0000313" key="2">
    <source>
        <dbReference type="EMBL" id="PVY68207.1"/>
    </source>
</evidence>
<name>A0A2U1CQP1_9BURK</name>
<dbReference type="OrthoDB" id="9781927at2"/>
<organism evidence="2 3">
    <name type="scientific">Pusillimonas noertemannii</name>
    <dbReference type="NCBI Taxonomy" id="305977"/>
    <lineage>
        <taxon>Bacteria</taxon>
        <taxon>Pseudomonadati</taxon>
        <taxon>Pseudomonadota</taxon>
        <taxon>Betaproteobacteria</taxon>
        <taxon>Burkholderiales</taxon>
        <taxon>Alcaligenaceae</taxon>
        <taxon>Pusillimonas</taxon>
    </lineage>
</organism>
<dbReference type="EMBL" id="QEKO01000001">
    <property type="protein sequence ID" value="PVY68207.1"/>
    <property type="molecule type" value="Genomic_DNA"/>
</dbReference>
<dbReference type="Proteomes" id="UP000246145">
    <property type="component" value="Unassembled WGS sequence"/>
</dbReference>
<reference evidence="2 3" key="1">
    <citation type="submission" date="2018-04" db="EMBL/GenBank/DDBJ databases">
        <title>Genomic Encyclopedia of Type Strains, Phase IV (KMG-IV): sequencing the most valuable type-strain genomes for metagenomic binning, comparative biology and taxonomic classification.</title>
        <authorList>
            <person name="Goeker M."/>
        </authorList>
    </citation>
    <scope>NUCLEOTIDE SEQUENCE [LARGE SCALE GENOMIC DNA]</scope>
    <source>
        <strain evidence="2 3">DSM 10065</strain>
    </source>
</reference>
<dbReference type="AlphaFoldDB" id="A0A2U1CQP1"/>
<feature type="transmembrane region" description="Helical" evidence="1">
    <location>
        <begin position="130"/>
        <end position="151"/>
    </location>
</feature>
<feature type="transmembrane region" description="Helical" evidence="1">
    <location>
        <begin position="90"/>
        <end position="110"/>
    </location>
</feature>
<sequence>MDSITQAALGAGICGAMLGRFHGRKAVVAGAVLGTLPDLDVVIRYADPVSAMINHRGFSHSLFVLTALAIILTAALRHWKPSPHYGAGRLFWAIWLALITHPLLDAFTAYGTQLLWPLRPTPTAWSTLFIIDPFFTAPLTLAVLAALLVGAGDRTRRALRWTLAWCCIYLAASIAFKQVVEHRVRHQLERDSVAVQAMFSTPQPFTILLWRVVARSPDGHYYESTAGVLDRQPPEWLRQPLNTDLTRAMPPFEQLDGLRWFSGDWLRYDEIDGQLVVSDLRMGLGAGYYSFRFLFADRPSPNAPWQPRTPEFWPSQRGTSELWAVLRRVWLQTPALPVAAWARRMTQSQD</sequence>
<gene>
    <name evidence="2" type="ORF">C7440_0597</name>
</gene>
<accession>A0A2U1CQP1</accession>
<feature type="transmembrane region" description="Helical" evidence="1">
    <location>
        <begin position="58"/>
        <end position="78"/>
    </location>
</feature>
<dbReference type="Pfam" id="PF04307">
    <property type="entry name" value="YdjM"/>
    <property type="match status" value="1"/>
</dbReference>
<evidence type="ECO:0000256" key="1">
    <source>
        <dbReference type="SAM" id="Phobius"/>
    </source>
</evidence>
<dbReference type="InterPro" id="IPR053170">
    <property type="entry name" value="Transcription_regulator"/>
</dbReference>
<proteinExistence type="predicted"/>
<dbReference type="STRING" id="1231391.GCA_000308195_03417"/>
<dbReference type="RefSeq" id="WP_116517415.1">
    <property type="nucleotide sequence ID" value="NZ_JACCEX010000001.1"/>
</dbReference>